<accession>A0AAD6Z7Q9</accession>
<feature type="compositionally biased region" description="Polar residues" evidence="1">
    <location>
        <begin position="47"/>
        <end position="57"/>
    </location>
</feature>
<name>A0AAD6Z7Q9_9AGAR</name>
<dbReference type="EMBL" id="JARIHO010000076">
    <property type="protein sequence ID" value="KAJ7310980.1"/>
    <property type="molecule type" value="Genomic_DNA"/>
</dbReference>
<keyword evidence="3" id="KW-1185">Reference proteome</keyword>
<organism evidence="2 3">
    <name type="scientific">Mycena albidolilacea</name>
    <dbReference type="NCBI Taxonomy" id="1033008"/>
    <lineage>
        <taxon>Eukaryota</taxon>
        <taxon>Fungi</taxon>
        <taxon>Dikarya</taxon>
        <taxon>Basidiomycota</taxon>
        <taxon>Agaricomycotina</taxon>
        <taxon>Agaricomycetes</taxon>
        <taxon>Agaricomycetidae</taxon>
        <taxon>Agaricales</taxon>
        <taxon>Marasmiineae</taxon>
        <taxon>Mycenaceae</taxon>
        <taxon>Mycena</taxon>
    </lineage>
</organism>
<evidence type="ECO:0000313" key="3">
    <source>
        <dbReference type="Proteomes" id="UP001218218"/>
    </source>
</evidence>
<gene>
    <name evidence="2" type="ORF">DFH08DRAFT_822818</name>
</gene>
<sequence length="197" mass="21810">MPSLRSGRSADRGVFEVLPRAPVWRVVKITSETLWKTGDEGRKEYNTSDGFDPSQSKSAKEVVDASGGSDAAAAGGWRVESDVQGNIDRRVRLRRTGSVRAKGTIKNLINNLWPRDTEQGRWIPSLLSDFTSKMEAQRLNLRVRGYQLKVNPSDRSEGSNKQQLGVGYIPQTHWAALGARTTGWKLRVRGYASPAQG</sequence>
<reference evidence="2" key="1">
    <citation type="submission" date="2023-03" db="EMBL/GenBank/DDBJ databases">
        <title>Massive genome expansion in bonnet fungi (Mycena s.s.) driven by repeated elements and novel gene families across ecological guilds.</title>
        <authorList>
            <consortium name="Lawrence Berkeley National Laboratory"/>
            <person name="Harder C.B."/>
            <person name="Miyauchi S."/>
            <person name="Viragh M."/>
            <person name="Kuo A."/>
            <person name="Thoen E."/>
            <person name="Andreopoulos B."/>
            <person name="Lu D."/>
            <person name="Skrede I."/>
            <person name="Drula E."/>
            <person name="Henrissat B."/>
            <person name="Morin E."/>
            <person name="Kohler A."/>
            <person name="Barry K."/>
            <person name="LaButti K."/>
            <person name="Morin E."/>
            <person name="Salamov A."/>
            <person name="Lipzen A."/>
            <person name="Mereny Z."/>
            <person name="Hegedus B."/>
            <person name="Baldrian P."/>
            <person name="Stursova M."/>
            <person name="Weitz H."/>
            <person name="Taylor A."/>
            <person name="Grigoriev I.V."/>
            <person name="Nagy L.G."/>
            <person name="Martin F."/>
            <person name="Kauserud H."/>
        </authorList>
    </citation>
    <scope>NUCLEOTIDE SEQUENCE</scope>
    <source>
        <strain evidence="2">CBHHK002</strain>
    </source>
</reference>
<proteinExistence type="predicted"/>
<evidence type="ECO:0000256" key="1">
    <source>
        <dbReference type="SAM" id="MobiDB-lite"/>
    </source>
</evidence>
<protein>
    <submittedName>
        <fullName evidence="2">Uncharacterized protein</fullName>
    </submittedName>
</protein>
<comment type="caution">
    <text evidence="2">The sequence shown here is derived from an EMBL/GenBank/DDBJ whole genome shotgun (WGS) entry which is preliminary data.</text>
</comment>
<feature type="region of interest" description="Disordered" evidence="1">
    <location>
        <begin position="40"/>
        <end position="73"/>
    </location>
</feature>
<dbReference type="Proteomes" id="UP001218218">
    <property type="component" value="Unassembled WGS sequence"/>
</dbReference>
<dbReference type="AlphaFoldDB" id="A0AAD6Z7Q9"/>
<feature type="compositionally biased region" description="Low complexity" evidence="1">
    <location>
        <begin position="64"/>
        <end position="73"/>
    </location>
</feature>
<evidence type="ECO:0000313" key="2">
    <source>
        <dbReference type="EMBL" id="KAJ7310980.1"/>
    </source>
</evidence>